<keyword evidence="4 7" id="KW-0547">Nucleotide-binding</keyword>
<feature type="domain" description="Protein kinase" evidence="9">
    <location>
        <begin position="38"/>
        <end position="297"/>
    </location>
</feature>
<evidence type="ECO:0000256" key="4">
    <source>
        <dbReference type="ARBA" id="ARBA00022741"/>
    </source>
</evidence>
<dbReference type="GO" id="GO:0005524">
    <property type="term" value="F:ATP binding"/>
    <property type="evidence" value="ECO:0007669"/>
    <property type="project" value="UniProtKB-UniRule"/>
</dbReference>
<keyword evidence="2" id="KW-0597">Phosphoprotein</keyword>
<dbReference type="PROSITE" id="PS00107">
    <property type="entry name" value="PROTEIN_KINASE_ATP"/>
    <property type="match status" value="1"/>
</dbReference>
<accession>A0A0K0E4A8</accession>
<dbReference type="Pfam" id="PF00069">
    <property type="entry name" value="Pkinase"/>
    <property type="match status" value="1"/>
</dbReference>
<evidence type="ECO:0000313" key="11">
    <source>
        <dbReference type="WBParaSite" id="SSTP_0000432700.1"/>
    </source>
</evidence>
<evidence type="ECO:0000256" key="8">
    <source>
        <dbReference type="SAM" id="Coils"/>
    </source>
</evidence>
<dbReference type="SUPFAM" id="SSF56112">
    <property type="entry name" value="Protein kinase-like (PK-like)"/>
    <property type="match status" value="1"/>
</dbReference>
<keyword evidence="3" id="KW-0808">Transferase</keyword>
<dbReference type="WBParaSite" id="TCONS_00014347.p1">
    <property type="protein sequence ID" value="TCONS_00014347.p1"/>
    <property type="gene ID" value="XLOC_009561"/>
</dbReference>
<protein>
    <submittedName>
        <fullName evidence="11 12">Protein kinase domain-containing protein</fullName>
    </submittedName>
</protein>
<dbReference type="SMART" id="SM00220">
    <property type="entry name" value="S_TKc"/>
    <property type="match status" value="1"/>
</dbReference>
<evidence type="ECO:0000256" key="6">
    <source>
        <dbReference type="ARBA" id="ARBA00022840"/>
    </source>
</evidence>
<dbReference type="InterPro" id="IPR008271">
    <property type="entry name" value="Ser/Thr_kinase_AS"/>
</dbReference>
<name>A0A0K0E4A8_STRER</name>
<evidence type="ECO:0000313" key="10">
    <source>
        <dbReference type="Proteomes" id="UP000035681"/>
    </source>
</evidence>
<dbReference type="InterPro" id="IPR051585">
    <property type="entry name" value="STE20_Ser/Thr_Kinases"/>
</dbReference>
<feature type="binding site" evidence="7">
    <location>
        <position position="68"/>
    </location>
    <ligand>
        <name>ATP</name>
        <dbReference type="ChEBI" id="CHEBI:30616"/>
    </ligand>
</feature>
<dbReference type="WBParaSite" id="SSTP_0000432700.1">
    <property type="protein sequence ID" value="SSTP_0000432700.1"/>
    <property type="gene ID" value="SSTP_0000432700"/>
</dbReference>
<dbReference type="InterPro" id="IPR000719">
    <property type="entry name" value="Prot_kinase_dom"/>
</dbReference>
<dbReference type="AlphaFoldDB" id="A0A0K0E4A8"/>
<dbReference type="PROSITE" id="PS50011">
    <property type="entry name" value="PROTEIN_KINASE_DOM"/>
    <property type="match status" value="1"/>
</dbReference>
<proteinExistence type="predicted"/>
<dbReference type="InterPro" id="IPR017441">
    <property type="entry name" value="Protein_kinase_ATP_BS"/>
</dbReference>
<dbReference type="Gene3D" id="1.10.510.10">
    <property type="entry name" value="Transferase(Phosphotransferase) domain 1"/>
    <property type="match status" value="1"/>
</dbReference>
<dbReference type="PANTHER" id="PTHR46538:SF3">
    <property type="entry name" value="PROTEIN KINASE DOMAIN-CONTAINING PROTEIN"/>
    <property type="match status" value="1"/>
</dbReference>
<dbReference type="InterPro" id="IPR022165">
    <property type="entry name" value="PKK"/>
</dbReference>
<dbReference type="FunFam" id="1.10.510.10:FF:001298">
    <property type="entry name" value="STE20-like kinase"/>
    <property type="match status" value="1"/>
</dbReference>
<evidence type="ECO:0000256" key="3">
    <source>
        <dbReference type="ARBA" id="ARBA00022679"/>
    </source>
</evidence>
<keyword evidence="10" id="KW-1185">Reference proteome</keyword>
<sequence length="1136" mass="132279">MSLFGKVKNFFRPPLNTEAASKFLPEIVQIGVTSDSEWTKIGELGDGAFGKVEKVENIKNPKLLAAAKHIEFEDDEDIDDYITEVEILETCKHENIVKLLACYYQKNQLSILLEFCSGGAIDNIMLELNRPLTEKQISYVTHYTCVGLNHLHQNNVIHRDMKAGNILLTGDGVVKLADFGVSTILKDKEARSDSFIGTPYWMAPEVIICETFKDSPYNYLADIWSLGITCIEMAQCDPPFHNMSPPRVLLKIQKSDPPTLDNPEKWSNLFVDFLSKCLQKIPENRQPCDVLLNHNFIKEATSKKLIFDLLAEINATVQEEIIDEESEKISNDSNSIVEEDVNEGHDNEKRNENALTEELVNGQFGKTRKAPLPPTIYELDGDNLDELVSIHNTSTSSNEDNNKLPVTDVLNENEEENINTNVEAIEILNSLCDTLNKEYNNDQNISKIPYPSISSVNNSYKFPKDNDALYYYSDDEFDNDLSNTKEEPLNNENFKPTRPSIEAIPRGLVAKNIETVGNEIKFDKSLIRADHLRESRKKDDLEKLMTSAKVSQIAASFKVVPPKEPESTTLELRGSNNKLSTFETENLTNSIEDNNIDHSINQLNENDIDSLATLAMNAPPEPPIDYNEDQYCKEYNKLQTIKEITKENELLDDININKNDISLSSKENEKYDDYSNGTLAYENDQLSTVSVSIDNKENSKNNYDLVRNKNRKTVSKKTRTFMVDGVEVTSTTMTVLGRNGADEIRKRQLRELKKAQRFESRQTAELARHTEQIKEQQERKFENEKLKLVSQYDGELEALAKLQKKKMEELEKLQEEDVRLFCKKIKNEQERDYKLFKESLKHEQKLLKQEMDVMHRNHRKDVYRQRKEILDKEQENRELRFLSEMDNNHKTSINRLQTKHKEKNALMEKQFLEQRHDLIRCRENALWELMERQLEERHILYKHQLQEQYYVRRANMIRRHGIERDFIQTIHQNIEEAMYKDIILGQKKMPKTLKAESRTRIAMFKESLKISMSDQPSSVINEKIKEFEEQEKDRIKKQLHEYKQRCHRRYAQMVTKNRGIMKELEEIQDSKRVMLKENEIAKEKDYDNTFTHALTTFRESLPQRKMQMETEFLEELRTAEGFYGTFLTGIDMQKRG</sequence>
<keyword evidence="6 7" id="KW-0067">ATP-binding</keyword>
<dbReference type="Pfam" id="PF12474">
    <property type="entry name" value="PKK"/>
    <property type="match status" value="2"/>
</dbReference>
<dbReference type="STRING" id="6248.A0A0K0E4A8"/>
<evidence type="ECO:0000313" key="12">
    <source>
        <dbReference type="WBParaSite" id="TCONS_00014347.p1"/>
    </source>
</evidence>
<organism evidence="11">
    <name type="scientific">Strongyloides stercoralis</name>
    <name type="common">Threadworm</name>
    <dbReference type="NCBI Taxonomy" id="6248"/>
    <lineage>
        <taxon>Eukaryota</taxon>
        <taxon>Metazoa</taxon>
        <taxon>Ecdysozoa</taxon>
        <taxon>Nematoda</taxon>
        <taxon>Chromadorea</taxon>
        <taxon>Rhabditida</taxon>
        <taxon>Tylenchina</taxon>
        <taxon>Panagrolaimomorpha</taxon>
        <taxon>Strongyloidoidea</taxon>
        <taxon>Strongyloididae</taxon>
        <taxon>Strongyloides</taxon>
    </lineage>
</organism>
<feature type="coiled-coil region" evidence="8">
    <location>
        <begin position="1025"/>
        <end position="1084"/>
    </location>
</feature>
<evidence type="ECO:0000256" key="1">
    <source>
        <dbReference type="ARBA" id="ARBA00022527"/>
    </source>
</evidence>
<reference evidence="11" key="1">
    <citation type="submission" date="2015-08" db="UniProtKB">
        <authorList>
            <consortium name="WormBaseParasite"/>
        </authorList>
    </citation>
    <scope>IDENTIFICATION</scope>
</reference>
<feature type="coiled-coil region" evidence="8">
    <location>
        <begin position="759"/>
        <end position="857"/>
    </location>
</feature>
<keyword evidence="1" id="KW-0723">Serine/threonine-protein kinase</keyword>
<evidence type="ECO:0000256" key="5">
    <source>
        <dbReference type="ARBA" id="ARBA00022777"/>
    </source>
</evidence>
<evidence type="ECO:0000259" key="9">
    <source>
        <dbReference type="PROSITE" id="PS50011"/>
    </source>
</evidence>
<dbReference type="PROSITE" id="PS00108">
    <property type="entry name" value="PROTEIN_KINASE_ST"/>
    <property type="match status" value="1"/>
</dbReference>
<keyword evidence="5" id="KW-0418">Kinase</keyword>
<dbReference type="Proteomes" id="UP000035681">
    <property type="component" value="Unplaced"/>
</dbReference>
<dbReference type="PANTHER" id="PTHR46538">
    <property type="entry name" value="PROTEIN KINASE DOMAIN-CONTAINING PROTEIN"/>
    <property type="match status" value="1"/>
</dbReference>
<evidence type="ECO:0000256" key="7">
    <source>
        <dbReference type="PROSITE-ProRule" id="PRU10141"/>
    </source>
</evidence>
<dbReference type="GO" id="GO:0004674">
    <property type="term" value="F:protein serine/threonine kinase activity"/>
    <property type="evidence" value="ECO:0007669"/>
    <property type="project" value="UniProtKB-KW"/>
</dbReference>
<keyword evidence="8" id="KW-0175">Coiled coil</keyword>
<evidence type="ECO:0000256" key="2">
    <source>
        <dbReference type="ARBA" id="ARBA00022553"/>
    </source>
</evidence>
<dbReference type="InterPro" id="IPR011009">
    <property type="entry name" value="Kinase-like_dom_sf"/>
</dbReference>